<evidence type="ECO:0000313" key="3">
    <source>
        <dbReference type="Proteomes" id="UP000286716"/>
    </source>
</evidence>
<reference evidence="2 3" key="1">
    <citation type="submission" date="2018-05" db="EMBL/GenBank/DDBJ databases">
        <title>Evolution of GPA BGCs.</title>
        <authorList>
            <person name="Waglechner N."/>
            <person name="Wright G.D."/>
        </authorList>
    </citation>
    <scope>NUCLEOTIDE SEQUENCE [LARGE SCALE GENOMIC DNA]</scope>
    <source>
        <strain evidence="2 3">DSM 5908</strain>
    </source>
</reference>
<organism evidence="2 3">
    <name type="scientific">Amycolatopsis balhimycina DSM 5908</name>
    <dbReference type="NCBI Taxonomy" id="1081091"/>
    <lineage>
        <taxon>Bacteria</taxon>
        <taxon>Bacillati</taxon>
        <taxon>Actinomycetota</taxon>
        <taxon>Actinomycetes</taxon>
        <taxon>Pseudonocardiales</taxon>
        <taxon>Pseudonocardiaceae</taxon>
        <taxon>Amycolatopsis</taxon>
    </lineage>
</organism>
<dbReference type="OrthoDB" id="3490462at2"/>
<dbReference type="InterPro" id="IPR000157">
    <property type="entry name" value="TIR_dom"/>
</dbReference>
<protein>
    <submittedName>
        <fullName evidence="2">TIR domain-containing protein</fullName>
    </submittedName>
</protein>
<dbReference type="InterPro" id="IPR035897">
    <property type="entry name" value="Toll_tir_struct_dom_sf"/>
</dbReference>
<feature type="domain" description="TIR" evidence="1">
    <location>
        <begin position="2"/>
        <end position="104"/>
    </location>
</feature>
<comment type="caution">
    <text evidence="2">The sequence shown here is derived from an EMBL/GenBank/DDBJ whole genome shotgun (WGS) entry which is preliminary data.</text>
</comment>
<name>A0A428WNR6_AMYBA</name>
<dbReference type="SUPFAM" id="SSF52540">
    <property type="entry name" value="P-loop containing nucleoside triphosphate hydrolases"/>
    <property type="match status" value="1"/>
</dbReference>
<dbReference type="InterPro" id="IPR027417">
    <property type="entry name" value="P-loop_NTPase"/>
</dbReference>
<keyword evidence="3" id="KW-1185">Reference proteome</keyword>
<proteinExistence type="predicted"/>
<dbReference type="Proteomes" id="UP000286716">
    <property type="component" value="Unassembled WGS sequence"/>
</dbReference>
<dbReference type="Gene3D" id="3.40.50.10140">
    <property type="entry name" value="Toll/interleukin-1 receptor homology (TIR) domain"/>
    <property type="match status" value="1"/>
</dbReference>
<dbReference type="SUPFAM" id="SSF52200">
    <property type="entry name" value="Toll/Interleukin receptor TIR domain"/>
    <property type="match status" value="1"/>
</dbReference>
<evidence type="ECO:0000313" key="2">
    <source>
        <dbReference type="EMBL" id="RSM44690.1"/>
    </source>
</evidence>
<dbReference type="EMBL" id="QHHU01000019">
    <property type="protein sequence ID" value="RSM44690.1"/>
    <property type="molecule type" value="Genomic_DNA"/>
</dbReference>
<dbReference type="GO" id="GO:0007165">
    <property type="term" value="P:signal transduction"/>
    <property type="evidence" value="ECO:0007669"/>
    <property type="project" value="InterPro"/>
</dbReference>
<sequence>MSFSGPDREAGRQLANELRTLGARVFVDESIECYSGITKSIRTALSESKTLVAYFSTDYAERAACQHELLMVFLAGEREGDPCGRIMVINPEPGTGHLRPIQLADAKFAVPDAGTASTAGLIAKRAAALTTPIGTVLPAAPPRWPASRAGIVRNFVGRYRELWDLHTALHAADYPLIDESACGSFVAVSGLPGAGKTALATTYAWRFAGAFPGGVRWVSLKGSSADPESLRLRYEATLPGTGGEQPARSDGRSDGASLLIVDDIPAGVGPELLETLPLPTDSAVRTILVCEDDIFRDCLPVVRVGPLPSRDAATLLDAYRLPDDDQDRAARDQLAERLGHNAAALVTVGDHLRDRHGLLSYRAFADDLDPTGTVGGAIFAPAHGVLDRMTSAERTFLSKANELQTTTFSAPELIDLGRLVPFDVGAALKMLRHRSAAVRIDTSWYLDPYVMYAARLDSLVVSGRG</sequence>
<accession>A0A428WNR6</accession>
<dbReference type="AlphaFoldDB" id="A0A428WNR6"/>
<evidence type="ECO:0000259" key="1">
    <source>
        <dbReference type="Pfam" id="PF13676"/>
    </source>
</evidence>
<dbReference type="Gene3D" id="3.40.50.300">
    <property type="entry name" value="P-loop containing nucleotide triphosphate hydrolases"/>
    <property type="match status" value="1"/>
</dbReference>
<gene>
    <name evidence="2" type="ORF">DMA12_16050</name>
</gene>
<dbReference type="Pfam" id="PF13676">
    <property type="entry name" value="TIR_2"/>
    <property type="match status" value="1"/>
</dbReference>